<comment type="caution">
    <text evidence="9">The sequence shown here is derived from an EMBL/GenBank/DDBJ whole genome shotgun (WGS) entry which is preliminary data.</text>
</comment>
<dbReference type="NCBIfam" id="TIGR01737">
    <property type="entry name" value="FGAM_synth_I"/>
    <property type="match status" value="1"/>
</dbReference>
<dbReference type="EMBL" id="JYNY01000489">
    <property type="protein sequence ID" value="KJJ83775.1"/>
    <property type="molecule type" value="Genomic_DNA"/>
</dbReference>
<evidence type="ECO:0000256" key="4">
    <source>
        <dbReference type="ARBA" id="ARBA00022755"/>
    </source>
</evidence>
<comment type="catalytic activity">
    <reaction evidence="8">
        <text>L-glutamine + H2O = L-glutamate + NH4(+)</text>
        <dbReference type="Rhea" id="RHEA:15889"/>
        <dbReference type="ChEBI" id="CHEBI:15377"/>
        <dbReference type="ChEBI" id="CHEBI:28938"/>
        <dbReference type="ChEBI" id="CHEBI:29985"/>
        <dbReference type="ChEBI" id="CHEBI:58359"/>
        <dbReference type="EC" id="3.5.1.2"/>
    </reaction>
</comment>
<reference evidence="9 10" key="1">
    <citation type="submission" date="2015-02" db="EMBL/GenBank/DDBJ databases">
        <title>Single-cell genomics of uncultivated deep-branching MTB reveals a conserved set of magnetosome genes.</title>
        <authorList>
            <person name="Kolinko S."/>
            <person name="Richter M."/>
            <person name="Glockner F.O."/>
            <person name="Brachmann A."/>
            <person name="Schuler D."/>
        </authorList>
    </citation>
    <scope>NUCLEOTIDE SEQUENCE [LARGE SCALE GENOMIC DNA]</scope>
    <source>
        <strain evidence="9">SKK-01</strain>
    </source>
</reference>
<keyword evidence="1 8" id="KW-0963">Cytoplasm</keyword>
<evidence type="ECO:0000256" key="7">
    <source>
        <dbReference type="ARBA" id="ARBA00022962"/>
    </source>
</evidence>
<sequence length="271" mass="30197">MTKKIKTLILRTAGTNCDAETARAFTLVGATAELVHINRLIKSKSLLSKYHILAIPGGFTYGDDLESGTILANEINYALKKELAEFIKDGKIIIGICNGFQVLTRMGILPDTNAEFSKPNAKMQAALGLNNSAKFESRWVYLKKEPVETKCVWTTEMPEIIYLPVAHGEGKFIPKDETIFKAMEKNRQIVLRYADETGGFANGQYPLNPNGSTRDIAGVTDKTGRVFGLMPHPERHVVFTQHPNWRRGIPKEKMGTGLQIFQNGVNFVKKI</sequence>
<dbReference type="PANTHER" id="PTHR10099">
    <property type="entry name" value="PHOSPHORIBOSYLFORMYLGLYCINAMIDINE SYNTHASE"/>
    <property type="match status" value="1"/>
</dbReference>
<dbReference type="HAMAP" id="MF_00421">
    <property type="entry name" value="PurQ"/>
    <property type="match status" value="1"/>
</dbReference>
<dbReference type="GO" id="GO:0004642">
    <property type="term" value="F:phosphoribosylformylglycinamidine synthase activity"/>
    <property type="evidence" value="ECO:0007669"/>
    <property type="project" value="UniProtKB-UniRule"/>
</dbReference>
<evidence type="ECO:0000256" key="6">
    <source>
        <dbReference type="ARBA" id="ARBA00022840"/>
    </source>
</evidence>
<comment type="pathway">
    <text evidence="8">Purine metabolism; IMP biosynthesis via de novo pathway; 5-amino-1-(5-phospho-D-ribosyl)imidazole from N(2)-formyl-N(1)-(5-phospho-D-ribosyl)glycinamide: step 1/2.</text>
</comment>
<evidence type="ECO:0000256" key="5">
    <source>
        <dbReference type="ARBA" id="ARBA00022801"/>
    </source>
</evidence>
<dbReference type="EC" id="6.3.5.3" evidence="8"/>
<dbReference type="Pfam" id="PF13507">
    <property type="entry name" value="GATase_5"/>
    <property type="match status" value="1"/>
</dbReference>
<evidence type="ECO:0000313" key="10">
    <source>
        <dbReference type="Proteomes" id="UP000033428"/>
    </source>
</evidence>
<dbReference type="GO" id="GO:0004359">
    <property type="term" value="F:glutaminase activity"/>
    <property type="evidence" value="ECO:0007669"/>
    <property type="project" value="UniProtKB-EC"/>
</dbReference>
<evidence type="ECO:0000313" key="9">
    <source>
        <dbReference type="EMBL" id="KJJ83775.1"/>
    </source>
</evidence>
<dbReference type="InterPro" id="IPR029062">
    <property type="entry name" value="Class_I_gatase-like"/>
</dbReference>
<protein>
    <recommendedName>
        <fullName evidence="8">Phosphoribosylformylglycinamidine synthase subunit PurQ</fullName>
        <shortName evidence="8">FGAM synthase</shortName>
        <ecNumber evidence="8">6.3.5.3</ecNumber>
    </recommendedName>
    <alternativeName>
        <fullName evidence="8">Formylglycinamide ribonucleotide amidotransferase subunit I</fullName>
        <shortName evidence="8">FGAR amidotransferase I</shortName>
        <shortName evidence="8">FGAR-AT I</shortName>
    </alternativeName>
    <alternativeName>
        <fullName evidence="8">Glutaminase PurQ</fullName>
        <ecNumber evidence="8">3.5.1.2</ecNumber>
    </alternativeName>
    <alternativeName>
        <fullName evidence="8">Phosphoribosylformylglycinamidine synthase subunit I</fullName>
    </alternativeName>
</protein>
<dbReference type="InterPro" id="IPR010075">
    <property type="entry name" value="PRibForGlyAmidine_synth_PurQ"/>
</dbReference>
<accession>A0A0F0CQS9</accession>
<dbReference type="Proteomes" id="UP000033428">
    <property type="component" value="Unassembled WGS sequence"/>
</dbReference>
<keyword evidence="4 8" id="KW-0658">Purine biosynthesis</keyword>
<keyword evidence="5 8" id="KW-0378">Hydrolase</keyword>
<dbReference type="PATRIC" id="fig|1609969.3.peg.2531"/>
<organism evidence="9 10">
    <name type="scientific">Candidatus Omnitrophus magneticus</name>
    <dbReference type="NCBI Taxonomy" id="1609969"/>
    <lineage>
        <taxon>Bacteria</taxon>
        <taxon>Pseudomonadati</taxon>
        <taxon>Candidatus Omnitrophota</taxon>
        <taxon>Candidatus Omnitrophus</taxon>
    </lineage>
</organism>
<dbReference type="GO" id="GO:0005524">
    <property type="term" value="F:ATP binding"/>
    <property type="evidence" value="ECO:0007669"/>
    <property type="project" value="UniProtKB-KW"/>
</dbReference>
<dbReference type="GO" id="GO:0005737">
    <property type="term" value="C:cytoplasm"/>
    <property type="evidence" value="ECO:0007669"/>
    <property type="project" value="UniProtKB-SubCell"/>
</dbReference>
<comment type="subunit">
    <text evidence="8">Part of the FGAM synthase complex composed of 1 PurL, 1 PurQ and 2 PurS subunits.</text>
</comment>
<keyword evidence="6 8" id="KW-0067">ATP-binding</keyword>
<dbReference type="GO" id="GO:0006189">
    <property type="term" value="P:'de novo' IMP biosynthetic process"/>
    <property type="evidence" value="ECO:0007669"/>
    <property type="project" value="UniProtKB-UniRule"/>
</dbReference>
<proteinExistence type="inferred from homology"/>
<dbReference type="Gene3D" id="3.40.50.880">
    <property type="match status" value="1"/>
</dbReference>
<keyword evidence="3 8" id="KW-0547">Nucleotide-binding</keyword>
<evidence type="ECO:0000256" key="1">
    <source>
        <dbReference type="ARBA" id="ARBA00022490"/>
    </source>
</evidence>
<evidence type="ECO:0000256" key="8">
    <source>
        <dbReference type="HAMAP-Rule" id="MF_00421"/>
    </source>
</evidence>
<feature type="active site" evidence="8">
    <location>
        <position position="232"/>
    </location>
</feature>
<dbReference type="EC" id="3.5.1.2" evidence="8"/>
<dbReference type="SUPFAM" id="SSF52317">
    <property type="entry name" value="Class I glutamine amidotransferase-like"/>
    <property type="match status" value="1"/>
</dbReference>
<dbReference type="UniPathway" id="UPA00074">
    <property type="reaction ID" value="UER00128"/>
</dbReference>
<evidence type="ECO:0000256" key="3">
    <source>
        <dbReference type="ARBA" id="ARBA00022741"/>
    </source>
</evidence>
<gene>
    <name evidence="8" type="primary">purQ</name>
    <name evidence="9" type="ORF">OMAG_002362</name>
</gene>
<evidence type="ECO:0000256" key="2">
    <source>
        <dbReference type="ARBA" id="ARBA00022598"/>
    </source>
</evidence>
<dbReference type="AlphaFoldDB" id="A0A0F0CQS9"/>
<dbReference type="SMART" id="SM01211">
    <property type="entry name" value="GATase_5"/>
    <property type="match status" value="1"/>
</dbReference>
<comment type="function">
    <text evidence="8">Part of the phosphoribosylformylglycinamidine synthase complex involved in the purines biosynthetic pathway. Catalyzes the ATP-dependent conversion of formylglycinamide ribonucleotide (FGAR) and glutamine to yield formylglycinamidine ribonucleotide (FGAM) and glutamate. The FGAM synthase complex is composed of three subunits. PurQ produces an ammonia molecule by converting glutamine to glutamate. PurL transfers the ammonia molecule to FGAR to form FGAM in an ATP-dependent manner. PurS interacts with PurQ and PurL and is thought to assist in the transfer of the ammonia molecule from PurQ to PurL.</text>
</comment>
<keyword evidence="10" id="KW-1185">Reference proteome</keyword>
<keyword evidence="7 8" id="KW-0315">Glutamine amidotransferase</keyword>
<comment type="catalytic activity">
    <reaction evidence="8">
        <text>N(2)-formyl-N(1)-(5-phospho-beta-D-ribosyl)glycinamide + L-glutamine + ATP + H2O = 2-formamido-N(1)-(5-O-phospho-beta-D-ribosyl)acetamidine + L-glutamate + ADP + phosphate + H(+)</text>
        <dbReference type="Rhea" id="RHEA:17129"/>
        <dbReference type="ChEBI" id="CHEBI:15377"/>
        <dbReference type="ChEBI" id="CHEBI:15378"/>
        <dbReference type="ChEBI" id="CHEBI:29985"/>
        <dbReference type="ChEBI" id="CHEBI:30616"/>
        <dbReference type="ChEBI" id="CHEBI:43474"/>
        <dbReference type="ChEBI" id="CHEBI:58359"/>
        <dbReference type="ChEBI" id="CHEBI:147286"/>
        <dbReference type="ChEBI" id="CHEBI:147287"/>
        <dbReference type="ChEBI" id="CHEBI:456216"/>
        <dbReference type="EC" id="6.3.5.3"/>
    </reaction>
</comment>
<keyword evidence="2 8" id="KW-0436">Ligase</keyword>
<dbReference type="PROSITE" id="PS51273">
    <property type="entry name" value="GATASE_TYPE_1"/>
    <property type="match status" value="1"/>
</dbReference>
<feature type="active site" description="Nucleophile" evidence="8">
    <location>
        <position position="97"/>
    </location>
</feature>
<dbReference type="PIRSF" id="PIRSF001586">
    <property type="entry name" value="FGAM_synth_I"/>
    <property type="match status" value="1"/>
</dbReference>
<dbReference type="PANTHER" id="PTHR10099:SF1">
    <property type="entry name" value="PHOSPHORIBOSYLFORMYLGLYCINAMIDINE SYNTHASE"/>
    <property type="match status" value="1"/>
</dbReference>
<comment type="subcellular location">
    <subcellularLocation>
        <location evidence="8">Cytoplasm</location>
    </subcellularLocation>
</comment>
<name>A0A0F0CQS9_9BACT</name>
<feature type="active site" evidence="8">
    <location>
        <position position="234"/>
    </location>
</feature>